<evidence type="ECO:0000256" key="7">
    <source>
        <dbReference type="HAMAP-Rule" id="MF_01201"/>
    </source>
</evidence>
<dbReference type="InterPro" id="IPR009006">
    <property type="entry name" value="Ala_racemase/Decarboxylase_C"/>
</dbReference>
<comment type="cofactor">
    <cofactor evidence="2 7 8">
        <name>pyridoxal 5'-phosphate</name>
        <dbReference type="ChEBI" id="CHEBI:597326"/>
    </cofactor>
</comment>
<proteinExistence type="inferred from homology"/>
<dbReference type="InterPro" id="IPR000821">
    <property type="entry name" value="Ala_racemase"/>
</dbReference>
<feature type="active site" description="Proton acceptor; specific for D-alanine" evidence="7">
    <location>
        <position position="72"/>
    </location>
</feature>
<dbReference type="Gene3D" id="2.40.37.10">
    <property type="entry name" value="Lyase, Ornithine Decarboxylase, Chain A, domain 1"/>
    <property type="match status" value="1"/>
</dbReference>
<comment type="similarity">
    <text evidence="3 7">Belongs to the alanine racemase family.</text>
</comment>
<evidence type="ECO:0000256" key="5">
    <source>
        <dbReference type="ARBA" id="ARBA00022898"/>
    </source>
</evidence>
<name>A0A1M4UH22_9HYPH</name>
<dbReference type="InterPro" id="IPR011079">
    <property type="entry name" value="Ala_racemase_C"/>
</dbReference>
<feature type="binding site" evidence="7 9">
    <location>
        <position position="340"/>
    </location>
    <ligand>
        <name>substrate</name>
    </ligand>
</feature>
<dbReference type="EMBL" id="FQUP01000001">
    <property type="protein sequence ID" value="SHE56072.1"/>
    <property type="molecule type" value="Genomic_DNA"/>
</dbReference>
<protein>
    <recommendedName>
        <fullName evidence="4 7">Alanine racemase</fullName>
        <ecNumber evidence="4 7">5.1.1.1</ecNumber>
    </recommendedName>
</protein>
<dbReference type="STRING" id="1122133.SAMN02745157_0445"/>
<keyword evidence="6 7" id="KW-0413">Isomerase</keyword>
<comment type="function">
    <text evidence="7">Catalyzes the interconversion of L-alanine and D-alanine. May also act on other amino acids.</text>
</comment>
<keyword evidence="5 7" id="KW-0663">Pyridoxal phosphate</keyword>
<dbReference type="InterPro" id="IPR029066">
    <property type="entry name" value="PLP-binding_barrel"/>
</dbReference>
<dbReference type="GO" id="GO:0030632">
    <property type="term" value="P:D-alanine biosynthetic process"/>
    <property type="evidence" value="ECO:0007669"/>
    <property type="project" value="UniProtKB-UniRule"/>
</dbReference>
<dbReference type="GO" id="GO:0008784">
    <property type="term" value="F:alanine racemase activity"/>
    <property type="evidence" value="ECO:0007669"/>
    <property type="project" value="UniProtKB-UniRule"/>
</dbReference>
<keyword evidence="12" id="KW-1185">Reference proteome</keyword>
<gene>
    <name evidence="11" type="ORF">SAMN02745157_0445</name>
</gene>
<evidence type="ECO:0000256" key="1">
    <source>
        <dbReference type="ARBA" id="ARBA00000316"/>
    </source>
</evidence>
<evidence type="ECO:0000313" key="11">
    <source>
        <dbReference type="EMBL" id="SHE56072.1"/>
    </source>
</evidence>
<comment type="pathway">
    <text evidence="7">Amino-acid biosynthesis; D-alanine biosynthesis; D-alanine from L-alanine: step 1/1.</text>
</comment>
<dbReference type="NCBIfam" id="TIGR00492">
    <property type="entry name" value="alr"/>
    <property type="match status" value="1"/>
</dbReference>
<dbReference type="InterPro" id="IPR001608">
    <property type="entry name" value="Ala_racemase_N"/>
</dbReference>
<evidence type="ECO:0000313" key="12">
    <source>
        <dbReference type="Proteomes" id="UP000184485"/>
    </source>
</evidence>
<evidence type="ECO:0000256" key="2">
    <source>
        <dbReference type="ARBA" id="ARBA00001933"/>
    </source>
</evidence>
<reference evidence="11 12" key="1">
    <citation type="submission" date="2016-11" db="EMBL/GenBank/DDBJ databases">
        <authorList>
            <person name="Jaros S."/>
            <person name="Januszkiewicz K."/>
            <person name="Wedrychowicz H."/>
        </authorList>
    </citation>
    <scope>NUCLEOTIDE SEQUENCE [LARGE SCALE GENOMIC DNA]</scope>
    <source>
        <strain evidence="11 12">DSM 19436</strain>
    </source>
</reference>
<dbReference type="PRINTS" id="PR00992">
    <property type="entry name" value="ALARACEMASE"/>
</dbReference>
<feature type="binding site" evidence="7 9">
    <location>
        <position position="169"/>
    </location>
    <ligand>
        <name>substrate</name>
    </ligand>
</feature>
<dbReference type="GO" id="GO:0030170">
    <property type="term" value="F:pyridoxal phosphate binding"/>
    <property type="evidence" value="ECO:0007669"/>
    <property type="project" value="UniProtKB-UniRule"/>
</dbReference>
<evidence type="ECO:0000259" key="10">
    <source>
        <dbReference type="SMART" id="SM01005"/>
    </source>
</evidence>
<dbReference type="SUPFAM" id="SSF51419">
    <property type="entry name" value="PLP-binding barrel"/>
    <property type="match status" value="1"/>
</dbReference>
<dbReference type="PANTHER" id="PTHR30511:SF0">
    <property type="entry name" value="ALANINE RACEMASE, CATABOLIC-RELATED"/>
    <property type="match status" value="1"/>
</dbReference>
<dbReference type="SMART" id="SM01005">
    <property type="entry name" value="Ala_racemase_C"/>
    <property type="match status" value="1"/>
</dbReference>
<dbReference type="EC" id="5.1.1.1" evidence="4 7"/>
<dbReference type="GO" id="GO:0005829">
    <property type="term" value="C:cytosol"/>
    <property type="evidence" value="ECO:0007669"/>
    <property type="project" value="TreeGrafter"/>
</dbReference>
<dbReference type="Proteomes" id="UP000184485">
    <property type="component" value="Unassembled WGS sequence"/>
</dbReference>
<evidence type="ECO:0000256" key="9">
    <source>
        <dbReference type="PIRSR" id="PIRSR600821-52"/>
    </source>
</evidence>
<dbReference type="HAMAP" id="MF_01201">
    <property type="entry name" value="Ala_racemase"/>
    <property type="match status" value="1"/>
</dbReference>
<dbReference type="InterPro" id="IPR020622">
    <property type="entry name" value="Ala_racemase_pyridoxalP-BS"/>
</dbReference>
<dbReference type="Pfam" id="PF00842">
    <property type="entry name" value="Ala_racemase_C"/>
    <property type="match status" value="1"/>
</dbReference>
<feature type="domain" description="Alanine racemase C-terminal" evidence="10">
    <location>
        <begin position="266"/>
        <end position="395"/>
    </location>
</feature>
<feature type="active site" description="Proton acceptor; specific for L-alanine" evidence="7">
    <location>
        <position position="287"/>
    </location>
</feature>
<feature type="modified residue" description="N6-(pyridoxal phosphate)lysine" evidence="7 8">
    <location>
        <position position="72"/>
    </location>
</feature>
<sequence>MDWSAKITGSICLRNNLAANPRKVAAMESIDDAAAEIWGSGGRLTVDLGALARNWRTLADRAADAETAAAVKGDAYGIGLEQAVPALAKAGCRCFFVALPQEGIRLKALLPSATVYVLNGLLPGEAARLAAAGLRPVLGSMAEIDEWAAYRAAGGDGRAALHVDTGMNRLGVTLDEAAALADRTEALGLSLVMSHLACADQPEHPLNAAQLGAFATAARLFPSLPASLANSAGLHLSPDYSFDLVRPGIALYGGRFGTDFPALEPVVCVEARIVQIRSVAAGETVGYGATQHVKRPSRIAILSAGYADGYHRMAGSSDGAPGASAFLHGRHAPLVGRISMDLMAIDVTDIPEARRGDHAELFGPNIPVDQVAASAGTIGYELLTSLGKRYRRHYVGGA</sequence>
<evidence type="ECO:0000256" key="6">
    <source>
        <dbReference type="ARBA" id="ARBA00023235"/>
    </source>
</evidence>
<evidence type="ECO:0000256" key="8">
    <source>
        <dbReference type="PIRSR" id="PIRSR600821-50"/>
    </source>
</evidence>
<dbReference type="PROSITE" id="PS00395">
    <property type="entry name" value="ALANINE_RACEMASE"/>
    <property type="match status" value="1"/>
</dbReference>
<dbReference type="PANTHER" id="PTHR30511">
    <property type="entry name" value="ALANINE RACEMASE"/>
    <property type="match status" value="1"/>
</dbReference>
<dbReference type="AlphaFoldDB" id="A0A1M4UH22"/>
<comment type="catalytic activity">
    <reaction evidence="1 7">
        <text>L-alanine = D-alanine</text>
        <dbReference type="Rhea" id="RHEA:20249"/>
        <dbReference type="ChEBI" id="CHEBI:57416"/>
        <dbReference type="ChEBI" id="CHEBI:57972"/>
        <dbReference type="EC" id="5.1.1.1"/>
    </reaction>
</comment>
<dbReference type="SUPFAM" id="SSF50621">
    <property type="entry name" value="Alanine racemase C-terminal domain-like"/>
    <property type="match status" value="1"/>
</dbReference>
<accession>A0A1M4UH22</accession>
<dbReference type="Pfam" id="PF01168">
    <property type="entry name" value="Ala_racemase_N"/>
    <property type="match status" value="1"/>
</dbReference>
<dbReference type="Gene3D" id="3.20.20.10">
    <property type="entry name" value="Alanine racemase"/>
    <property type="match status" value="1"/>
</dbReference>
<evidence type="ECO:0000256" key="4">
    <source>
        <dbReference type="ARBA" id="ARBA00013089"/>
    </source>
</evidence>
<evidence type="ECO:0000256" key="3">
    <source>
        <dbReference type="ARBA" id="ARBA00007880"/>
    </source>
</evidence>
<dbReference type="UniPathway" id="UPA00042">
    <property type="reaction ID" value="UER00497"/>
</dbReference>
<dbReference type="CDD" id="cd00430">
    <property type="entry name" value="PLPDE_III_AR"/>
    <property type="match status" value="1"/>
</dbReference>
<organism evidence="11 12">
    <name type="scientific">Kaistia soli DSM 19436</name>
    <dbReference type="NCBI Taxonomy" id="1122133"/>
    <lineage>
        <taxon>Bacteria</taxon>
        <taxon>Pseudomonadati</taxon>
        <taxon>Pseudomonadota</taxon>
        <taxon>Alphaproteobacteria</taxon>
        <taxon>Hyphomicrobiales</taxon>
        <taxon>Kaistiaceae</taxon>
        <taxon>Kaistia</taxon>
    </lineage>
</organism>